<organism evidence="1 2">
    <name type="scientific">Mycena maculata</name>
    <dbReference type="NCBI Taxonomy" id="230809"/>
    <lineage>
        <taxon>Eukaryota</taxon>
        <taxon>Fungi</taxon>
        <taxon>Dikarya</taxon>
        <taxon>Basidiomycota</taxon>
        <taxon>Agaricomycotina</taxon>
        <taxon>Agaricomycetes</taxon>
        <taxon>Agaricomycetidae</taxon>
        <taxon>Agaricales</taxon>
        <taxon>Marasmiineae</taxon>
        <taxon>Mycenaceae</taxon>
        <taxon>Mycena</taxon>
    </lineage>
</organism>
<proteinExistence type="predicted"/>
<gene>
    <name evidence="1" type="ORF">DFH07DRAFT_740296</name>
</gene>
<accession>A0AAD7JBG3</accession>
<comment type="caution">
    <text evidence="1">The sequence shown here is derived from an EMBL/GenBank/DDBJ whole genome shotgun (WGS) entry which is preliminary data.</text>
</comment>
<dbReference type="EMBL" id="JARJLG010000046">
    <property type="protein sequence ID" value="KAJ7761234.1"/>
    <property type="molecule type" value="Genomic_DNA"/>
</dbReference>
<reference evidence="1" key="1">
    <citation type="submission" date="2023-03" db="EMBL/GenBank/DDBJ databases">
        <title>Massive genome expansion in bonnet fungi (Mycena s.s.) driven by repeated elements and novel gene families across ecological guilds.</title>
        <authorList>
            <consortium name="Lawrence Berkeley National Laboratory"/>
            <person name="Harder C.B."/>
            <person name="Miyauchi S."/>
            <person name="Viragh M."/>
            <person name="Kuo A."/>
            <person name="Thoen E."/>
            <person name="Andreopoulos B."/>
            <person name="Lu D."/>
            <person name="Skrede I."/>
            <person name="Drula E."/>
            <person name="Henrissat B."/>
            <person name="Morin E."/>
            <person name="Kohler A."/>
            <person name="Barry K."/>
            <person name="LaButti K."/>
            <person name="Morin E."/>
            <person name="Salamov A."/>
            <person name="Lipzen A."/>
            <person name="Mereny Z."/>
            <person name="Hegedus B."/>
            <person name="Baldrian P."/>
            <person name="Stursova M."/>
            <person name="Weitz H."/>
            <person name="Taylor A."/>
            <person name="Grigoriev I.V."/>
            <person name="Nagy L.G."/>
            <person name="Martin F."/>
            <person name="Kauserud H."/>
        </authorList>
    </citation>
    <scope>NUCLEOTIDE SEQUENCE</scope>
    <source>
        <strain evidence="1">CBHHK188m</strain>
    </source>
</reference>
<keyword evidence="2" id="KW-1185">Reference proteome</keyword>
<protein>
    <submittedName>
        <fullName evidence="1">Uncharacterized protein</fullName>
    </submittedName>
</protein>
<sequence>MWIIFFRSHSLRQGSRGWTNSIANVTSAGRSRGVYPRSSLRGGISRERTVKDLSTNRRHLGKYHAPQYRRWATKNDFESRLEADVKARKAEAAEANKLEQQTLDPHLREKPERIVPYSDAVFRDAAIEWLIATDQPLGALEHPKFIEMINIAARATNGVKIPGRKSTRDEIMALFNQQLSSLRTRFRVSVQMFLIIRLIEMSGAE</sequence>
<evidence type="ECO:0000313" key="2">
    <source>
        <dbReference type="Proteomes" id="UP001215280"/>
    </source>
</evidence>
<name>A0AAD7JBG3_9AGAR</name>
<dbReference type="AlphaFoldDB" id="A0AAD7JBG3"/>
<evidence type="ECO:0000313" key="1">
    <source>
        <dbReference type="EMBL" id="KAJ7761234.1"/>
    </source>
</evidence>
<dbReference type="Proteomes" id="UP001215280">
    <property type="component" value="Unassembled WGS sequence"/>
</dbReference>